<organism evidence="1 2">
    <name type="scientific">Aulographum hederae CBS 113979</name>
    <dbReference type="NCBI Taxonomy" id="1176131"/>
    <lineage>
        <taxon>Eukaryota</taxon>
        <taxon>Fungi</taxon>
        <taxon>Dikarya</taxon>
        <taxon>Ascomycota</taxon>
        <taxon>Pezizomycotina</taxon>
        <taxon>Dothideomycetes</taxon>
        <taxon>Pleosporomycetidae</taxon>
        <taxon>Aulographales</taxon>
        <taxon>Aulographaceae</taxon>
    </lineage>
</organism>
<dbReference type="AlphaFoldDB" id="A0A6G1GRG5"/>
<dbReference type="EMBL" id="ML977176">
    <property type="protein sequence ID" value="KAF1983357.1"/>
    <property type="molecule type" value="Genomic_DNA"/>
</dbReference>
<reference evidence="1" key="1">
    <citation type="journal article" date="2020" name="Stud. Mycol.">
        <title>101 Dothideomycetes genomes: a test case for predicting lifestyles and emergence of pathogens.</title>
        <authorList>
            <person name="Haridas S."/>
            <person name="Albert R."/>
            <person name="Binder M."/>
            <person name="Bloem J."/>
            <person name="Labutti K."/>
            <person name="Salamov A."/>
            <person name="Andreopoulos B."/>
            <person name="Baker S."/>
            <person name="Barry K."/>
            <person name="Bills G."/>
            <person name="Bluhm B."/>
            <person name="Cannon C."/>
            <person name="Castanera R."/>
            <person name="Culley D."/>
            <person name="Daum C."/>
            <person name="Ezra D."/>
            <person name="Gonzalez J."/>
            <person name="Henrissat B."/>
            <person name="Kuo A."/>
            <person name="Liang C."/>
            <person name="Lipzen A."/>
            <person name="Lutzoni F."/>
            <person name="Magnuson J."/>
            <person name="Mondo S."/>
            <person name="Nolan M."/>
            <person name="Ohm R."/>
            <person name="Pangilinan J."/>
            <person name="Park H.-J."/>
            <person name="Ramirez L."/>
            <person name="Alfaro M."/>
            <person name="Sun H."/>
            <person name="Tritt A."/>
            <person name="Yoshinaga Y."/>
            <person name="Zwiers L.-H."/>
            <person name="Turgeon B."/>
            <person name="Goodwin S."/>
            <person name="Spatafora J."/>
            <person name="Crous P."/>
            <person name="Grigoriev I."/>
        </authorList>
    </citation>
    <scope>NUCLEOTIDE SEQUENCE</scope>
    <source>
        <strain evidence="1">CBS 113979</strain>
    </source>
</reference>
<sequence>PPEHWGEMRRHPDREGYVQAAHIEFKQLEKMGTFELIDPAGYLLRFKARICVRGDLQNEPGNDVYAATGAYRTFRILMAL</sequence>
<feature type="non-terminal residue" evidence="1">
    <location>
        <position position="80"/>
    </location>
</feature>
<evidence type="ECO:0000313" key="2">
    <source>
        <dbReference type="Proteomes" id="UP000800041"/>
    </source>
</evidence>
<name>A0A6G1GRG5_9PEZI</name>
<dbReference type="Proteomes" id="UP000800041">
    <property type="component" value="Unassembled WGS sequence"/>
</dbReference>
<keyword evidence="2" id="KW-1185">Reference proteome</keyword>
<feature type="non-terminal residue" evidence="1">
    <location>
        <position position="1"/>
    </location>
</feature>
<protein>
    <submittedName>
        <fullName evidence="1">Uncharacterized protein</fullName>
    </submittedName>
</protein>
<evidence type="ECO:0000313" key="1">
    <source>
        <dbReference type="EMBL" id="KAF1983357.1"/>
    </source>
</evidence>
<dbReference type="OrthoDB" id="3937064at2759"/>
<proteinExistence type="predicted"/>
<accession>A0A6G1GRG5</accession>
<gene>
    <name evidence="1" type="ORF">K402DRAFT_296915</name>
</gene>